<evidence type="ECO:0000313" key="9">
    <source>
        <dbReference type="Proteomes" id="UP000218231"/>
    </source>
</evidence>
<evidence type="ECO:0000313" key="8">
    <source>
        <dbReference type="EMBL" id="PAV83258.1"/>
    </source>
</evidence>
<feature type="compositionally biased region" description="Acidic residues" evidence="6">
    <location>
        <begin position="1"/>
        <end position="15"/>
    </location>
</feature>
<dbReference type="OrthoDB" id="410307at2759"/>
<feature type="compositionally biased region" description="Low complexity" evidence="6">
    <location>
        <begin position="444"/>
        <end position="459"/>
    </location>
</feature>
<dbReference type="InterPro" id="IPR045877">
    <property type="entry name" value="ZFP36-like"/>
</dbReference>
<feature type="compositionally biased region" description="Basic residues" evidence="6">
    <location>
        <begin position="77"/>
        <end position="95"/>
    </location>
</feature>
<dbReference type="EMBL" id="LIAE01006973">
    <property type="protein sequence ID" value="PAV83258.1"/>
    <property type="molecule type" value="Genomic_DNA"/>
</dbReference>
<keyword evidence="1 5" id="KW-0479">Metal-binding</keyword>
<feature type="compositionally biased region" description="Polar residues" evidence="6">
    <location>
        <begin position="19"/>
        <end position="30"/>
    </location>
</feature>
<dbReference type="PANTHER" id="PTHR12547:SF18">
    <property type="entry name" value="PROTEIN TIS11"/>
    <property type="match status" value="1"/>
</dbReference>
<feature type="region of interest" description="Disordered" evidence="6">
    <location>
        <begin position="413"/>
        <end position="489"/>
    </location>
</feature>
<feature type="compositionally biased region" description="Basic and acidic residues" evidence="6">
    <location>
        <begin position="34"/>
        <end position="76"/>
    </location>
</feature>
<feature type="zinc finger region" description="C3H1-type" evidence="5">
    <location>
        <begin position="230"/>
        <end position="257"/>
    </location>
</feature>
<evidence type="ECO:0000256" key="1">
    <source>
        <dbReference type="ARBA" id="ARBA00022723"/>
    </source>
</evidence>
<evidence type="ECO:0000256" key="3">
    <source>
        <dbReference type="ARBA" id="ARBA00022771"/>
    </source>
</evidence>
<evidence type="ECO:0000259" key="7">
    <source>
        <dbReference type="PROSITE" id="PS50103"/>
    </source>
</evidence>
<dbReference type="Proteomes" id="UP000218231">
    <property type="component" value="Unassembled WGS sequence"/>
</dbReference>
<evidence type="ECO:0000256" key="6">
    <source>
        <dbReference type="SAM" id="MobiDB-lite"/>
    </source>
</evidence>
<dbReference type="PROSITE" id="PS50103">
    <property type="entry name" value="ZF_C3H1"/>
    <property type="match status" value="2"/>
</dbReference>
<evidence type="ECO:0000256" key="4">
    <source>
        <dbReference type="ARBA" id="ARBA00022833"/>
    </source>
</evidence>
<dbReference type="SMART" id="SM00356">
    <property type="entry name" value="ZnF_C3H1"/>
    <property type="match status" value="2"/>
</dbReference>
<dbReference type="GO" id="GO:0003729">
    <property type="term" value="F:mRNA binding"/>
    <property type="evidence" value="ECO:0007669"/>
    <property type="project" value="InterPro"/>
</dbReference>
<feature type="compositionally biased region" description="Polar residues" evidence="6">
    <location>
        <begin position="479"/>
        <end position="489"/>
    </location>
</feature>
<feature type="zinc finger region" description="C3H1-type" evidence="5">
    <location>
        <begin position="270"/>
        <end position="298"/>
    </location>
</feature>
<protein>
    <recommendedName>
        <fullName evidence="7">C3H1-type domain-containing protein</fullName>
    </recommendedName>
</protein>
<feature type="domain" description="C3H1-type" evidence="7">
    <location>
        <begin position="270"/>
        <end position="298"/>
    </location>
</feature>
<feature type="region of interest" description="Disordered" evidence="6">
    <location>
        <begin position="337"/>
        <end position="391"/>
    </location>
</feature>
<evidence type="ECO:0000256" key="5">
    <source>
        <dbReference type="PROSITE-ProRule" id="PRU00723"/>
    </source>
</evidence>
<feature type="region of interest" description="Disordered" evidence="6">
    <location>
        <begin position="1"/>
        <end position="127"/>
    </location>
</feature>
<organism evidence="8 9">
    <name type="scientific">Diploscapter pachys</name>
    <dbReference type="NCBI Taxonomy" id="2018661"/>
    <lineage>
        <taxon>Eukaryota</taxon>
        <taxon>Metazoa</taxon>
        <taxon>Ecdysozoa</taxon>
        <taxon>Nematoda</taxon>
        <taxon>Chromadorea</taxon>
        <taxon>Rhabditida</taxon>
        <taxon>Rhabditina</taxon>
        <taxon>Rhabditomorpha</taxon>
        <taxon>Rhabditoidea</taxon>
        <taxon>Rhabditidae</taxon>
        <taxon>Diploscapter</taxon>
    </lineage>
</organism>
<dbReference type="PANTHER" id="PTHR12547">
    <property type="entry name" value="CCCH ZINC FINGER/TIS11-RELATED"/>
    <property type="match status" value="1"/>
</dbReference>
<proteinExistence type="predicted"/>
<gene>
    <name evidence="8" type="ORF">WR25_19810</name>
</gene>
<dbReference type="GO" id="GO:0008270">
    <property type="term" value="F:zinc ion binding"/>
    <property type="evidence" value="ECO:0007669"/>
    <property type="project" value="UniProtKB-KW"/>
</dbReference>
<feature type="compositionally biased region" description="Polar residues" evidence="6">
    <location>
        <begin position="460"/>
        <end position="471"/>
    </location>
</feature>
<dbReference type="Pfam" id="PF00642">
    <property type="entry name" value="zf-CCCH"/>
    <property type="match status" value="2"/>
</dbReference>
<keyword evidence="9" id="KW-1185">Reference proteome</keyword>
<reference evidence="8 9" key="1">
    <citation type="journal article" date="2017" name="Curr. Biol.">
        <title>Genome architecture and evolution of a unichromosomal asexual nematode.</title>
        <authorList>
            <person name="Fradin H."/>
            <person name="Zegar C."/>
            <person name="Gutwein M."/>
            <person name="Lucas J."/>
            <person name="Kovtun M."/>
            <person name="Corcoran D."/>
            <person name="Baugh L.R."/>
            <person name="Kiontke K."/>
            <person name="Gunsalus K."/>
            <person name="Fitch D.H."/>
            <person name="Piano F."/>
        </authorList>
    </citation>
    <scope>NUCLEOTIDE SEQUENCE [LARGE SCALE GENOMIC DNA]</scope>
    <source>
        <strain evidence="8">PF1309</strain>
    </source>
</reference>
<name>A0A2A2LAW6_9BILA</name>
<feature type="compositionally biased region" description="Low complexity" evidence="6">
    <location>
        <begin position="337"/>
        <end position="346"/>
    </location>
</feature>
<feature type="domain" description="C3H1-type" evidence="7">
    <location>
        <begin position="230"/>
        <end position="257"/>
    </location>
</feature>
<accession>A0A2A2LAW6</accession>
<dbReference type="InterPro" id="IPR036855">
    <property type="entry name" value="Znf_CCCH_sf"/>
</dbReference>
<keyword evidence="4 5" id="KW-0862">Zinc</keyword>
<feature type="compositionally biased region" description="Polar residues" evidence="6">
    <location>
        <begin position="413"/>
        <end position="438"/>
    </location>
</feature>
<comment type="caution">
    <text evidence="8">The sequence shown here is derived from an EMBL/GenBank/DDBJ whole genome shotgun (WGS) entry which is preliminary data.</text>
</comment>
<dbReference type="GO" id="GO:0043186">
    <property type="term" value="C:P granule"/>
    <property type="evidence" value="ECO:0007669"/>
    <property type="project" value="UniProtKB-ARBA"/>
</dbReference>
<keyword evidence="3 5" id="KW-0863">Zinc-finger</keyword>
<keyword evidence="2" id="KW-0677">Repeat</keyword>
<feature type="compositionally biased region" description="Basic and acidic residues" evidence="6">
    <location>
        <begin position="100"/>
        <end position="127"/>
    </location>
</feature>
<sequence length="489" mass="56098">MSEDIEVVVIDDSDDEVNKNAQYKSRSNSPVAAKDQELIEERRMEARNMLQKLRETSMARDKQEREQRQERLDRQHSLQRRSRSRSPLRRHRSRSPPRQQRGERTSKNEPREPTPRKEQSSNKLKLDMRDVKERVLMRMMQAQNTKKSFWNWQDQSANQIPTQNQSLNLGADQSGKMSWEMSEQVIRDLGRQLKYKKNFILYKEDTFYMTDEEVEVFFGKLEPGPVHHVYKTELCRDHQQRGRCPRGLTCRFAHSPEELRTRTEITHNKKWKTVNCNNFSQTGFCRLGNECGFIHCLMTQAAVDYHIRYLQTRLHSVPVQPVVQSTQSMFPPQSAAASFSAHPFHPNSKSRFSPYHHHPAAARSSGGGSNLMSSTPSPFTVPPASLPTQLHSTYSPQAMHQSFTHNNQFTIQQSSTPTQVQKPISSWSRYGVAPQQTTSEEHPTAASSSDVSSHTISHSGQATSDQMSVNSIDRLAHGDNNSNDRLPAS</sequence>
<dbReference type="AlphaFoldDB" id="A0A2A2LAW6"/>
<dbReference type="Gene3D" id="4.10.1000.10">
    <property type="entry name" value="Zinc finger, CCCH-type"/>
    <property type="match status" value="2"/>
</dbReference>
<dbReference type="InterPro" id="IPR000571">
    <property type="entry name" value="Znf_CCCH"/>
</dbReference>
<evidence type="ECO:0000256" key="2">
    <source>
        <dbReference type="ARBA" id="ARBA00022737"/>
    </source>
</evidence>
<dbReference type="SUPFAM" id="SSF90229">
    <property type="entry name" value="CCCH zinc finger"/>
    <property type="match status" value="2"/>
</dbReference>
<dbReference type="STRING" id="2018661.A0A2A2LAW6"/>